<protein>
    <submittedName>
        <fullName evidence="2">Uncharacterized protein</fullName>
    </submittedName>
</protein>
<accession>A0A9P6PTS0</accession>
<proteinExistence type="predicted"/>
<feature type="region of interest" description="Disordered" evidence="1">
    <location>
        <begin position="65"/>
        <end position="88"/>
    </location>
</feature>
<evidence type="ECO:0000313" key="3">
    <source>
        <dbReference type="Proteomes" id="UP000726737"/>
    </source>
</evidence>
<reference evidence="2" key="1">
    <citation type="journal article" date="2020" name="Fungal Divers.">
        <title>Resolving the Mortierellaceae phylogeny through synthesis of multi-gene phylogenetics and phylogenomics.</title>
        <authorList>
            <person name="Vandepol N."/>
            <person name="Liber J."/>
            <person name="Desiro A."/>
            <person name="Na H."/>
            <person name="Kennedy M."/>
            <person name="Barry K."/>
            <person name="Grigoriev I.V."/>
            <person name="Miller A.N."/>
            <person name="O'Donnell K."/>
            <person name="Stajich J.E."/>
            <person name="Bonito G."/>
        </authorList>
    </citation>
    <scope>NUCLEOTIDE SEQUENCE</scope>
    <source>
        <strain evidence="2">KOD948</strain>
    </source>
</reference>
<keyword evidence="3" id="KW-1185">Reference proteome</keyword>
<sequence>MVERLRAKLSPCDQMPVVPGFLHRLFGNTTFGMDAEKPITEMSSIGGRELERKLKEQEESLWEEFKKDSEEQLHRQQEQLLEKQERLTEQQRSVEAKMDIMMDAMMAHTLTLKEK</sequence>
<evidence type="ECO:0000256" key="1">
    <source>
        <dbReference type="SAM" id="MobiDB-lite"/>
    </source>
</evidence>
<dbReference type="EMBL" id="JAAAJA010000561">
    <property type="protein sequence ID" value="KAG0251862.1"/>
    <property type="molecule type" value="Genomic_DNA"/>
</dbReference>
<dbReference type="AlphaFoldDB" id="A0A9P6PTS0"/>
<dbReference type="Proteomes" id="UP000726737">
    <property type="component" value="Unassembled WGS sequence"/>
</dbReference>
<comment type="caution">
    <text evidence="2">The sequence shown here is derived from an EMBL/GenBank/DDBJ whole genome shotgun (WGS) entry which is preliminary data.</text>
</comment>
<organism evidence="2 3">
    <name type="scientific">Mortierella polycephala</name>
    <dbReference type="NCBI Taxonomy" id="41804"/>
    <lineage>
        <taxon>Eukaryota</taxon>
        <taxon>Fungi</taxon>
        <taxon>Fungi incertae sedis</taxon>
        <taxon>Mucoromycota</taxon>
        <taxon>Mortierellomycotina</taxon>
        <taxon>Mortierellomycetes</taxon>
        <taxon>Mortierellales</taxon>
        <taxon>Mortierellaceae</taxon>
        <taxon>Mortierella</taxon>
    </lineage>
</organism>
<name>A0A9P6PTS0_9FUNG</name>
<gene>
    <name evidence="2" type="ORF">BG011_007343</name>
</gene>
<evidence type="ECO:0000313" key="2">
    <source>
        <dbReference type="EMBL" id="KAG0251862.1"/>
    </source>
</evidence>